<dbReference type="InterPro" id="IPR011604">
    <property type="entry name" value="PDDEXK-like_dom_sf"/>
</dbReference>
<reference evidence="1" key="1">
    <citation type="submission" date="2020-08" db="EMBL/GenBank/DDBJ databases">
        <title>Multicomponent nature underlies the extraordinary mechanical properties of spider dragline silk.</title>
        <authorList>
            <person name="Kono N."/>
            <person name="Nakamura H."/>
            <person name="Mori M."/>
            <person name="Yoshida Y."/>
            <person name="Ohtoshi R."/>
            <person name="Malay A.D."/>
            <person name="Moran D.A.P."/>
            <person name="Tomita M."/>
            <person name="Numata K."/>
            <person name="Arakawa K."/>
        </authorList>
    </citation>
    <scope>NUCLEOTIDE SEQUENCE</scope>
</reference>
<dbReference type="AlphaFoldDB" id="A0A8X6QHB9"/>
<accession>A0A8X6QHB9</accession>
<evidence type="ECO:0000313" key="2">
    <source>
        <dbReference type="Proteomes" id="UP000887013"/>
    </source>
</evidence>
<sequence length="198" mass="22948">MKDALALLGKILPFCKHTFALLHAIDDYIRKEMFSAPTERLQTWHQPRPTKKDPSESSLLFKCTCTKTPTPDSNKFTFKKMRGIFATPLAESIISLNKSRFDKTLSLPAAVRSVKIAFDIPNMNISEAFFFHQHYFRSIEELVEIEQRTVLQNSSEWRQERKLRITASDAKSIFSRVANFEALTTHILKQKKKKKKKV</sequence>
<name>A0A8X6QHB9_NEPPI</name>
<comment type="caution">
    <text evidence="1">The sequence shown here is derived from an EMBL/GenBank/DDBJ whole genome shotgun (WGS) entry which is preliminary data.</text>
</comment>
<dbReference type="Gene3D" id="3.90.320.10">
    <property type="match status" value="1"/>
</dbReference>
<evidence type="ECO:0000313" key="1">
    <source>
        <dbReference type="EMBL" id="GFU18944.1"/>
    </source>
</evidence>
<protein>
    <submittedName>
        <fullName evidence="1">Uncharacterized protein</fullName>
    </submittedName>
</protein>
<organism evidence="1 2">
    <name type="scientific">Nephila pilipes</name>
    <name type="common">Giant wood spider</name>
    <name type="synonym">Nephila maculata</name>
    <dbReference type="NCBI Taxonomy" id="299642"/>
    <lineage>
        <taxon>Eukaryota</taxon>
        <taxon>Metazoa</taxon>
        <taxon>Ecdysozoa</taxon>
        <taxon>Arthropoda</taxon>
        <taxon>Chelicerata</taxon>
        <taxon>Arachnida</taxon>
        <taxon>Araneae</taxon>
        <taxon>Araneomorphae</taxon>
        <taxon>Entelegynae</taxon>
        <taxon>Araneoidea</taxon>
        <taxon>Nephilidae</taxon>
        <taxon>Nephila</taxon>
    </lineage>
</organism>
<dbReference type="Proteomes" id="UP000887013">
    <property type="component" value="Unassembled WGS sequence"/>
</dbReference>
<dbReference type="EMBL" id="BMAW01030963">
    <property type="protein sequence ID" value="GFU18944.1"/>
    <property type="molecule type" value="Genomic_DNA"/>
</dbReference>
<gene>
    <name evidence="1" type="ORF">NPIL_3881</name>
</gene>
<keyword evidence="2" id="KW-1185">Reference proteome</keyword>
<proteinExistence type="predicted"/>
<dbReference type="OrthoDB" id="6437713at2759"/>